<reference evidence="10 11" key="1">
    <citation type="journal article" date="2014" name="Genome Biol. Evol.">
        <title>The secreted proteins of Achlya hypogyna and Thraustotheca clavata identify the ancestral oomycete secretome and reveal gene acquisitions by horizontal gene transfer.</title>
        <authorList>
            <person name="Misner I."/>
            <person name="Blouin N."/>
            <person name="Leonard G."/>
            <person name="Richards T.A."/>
            <person name="Lane C.E."/>
        </authorList>
    </citation>
    <scope>NUCLEOTIDE SEQUENCE [LARGE SCALE GENOMIC DNA]</scope>
    <source>
        <strain evidence="10 11">ATCC 48635</strain>
    </source>
</reference>
<gene>
    <name evidence="10" type="ORF">ACHHYP_08850</name>
</gene>
<dbReference type="EMBL" id="JNBR01001442">
    <property type="protein sequence ID" value="OQR87434.1"/>
    <property type="molecule type" value="Genomic_DNA"/>
</dbReference>
<proteinExistence type="predicted"/>
<feature type="domain" description="Protein kinase" evidence="9">
    <location>
        <begin position="16"/>
        <end position="296"/>
    </location>
</feature>
<dbReference type="GO" id="GO:0005524">
    <property type="term" value="F:ATP binding"/>
    <property type="evidence" value="ECO:0007669"/>
    <property type="project" value="UniProtKB-UniRule"/>
</dbReference>
<keyword evidence="2" id="KW-0808">Transferase</keyword>
<feature type="domain" description="SH3" evidence="8">
    <location>
        <begin position="420"/>
        <end position="482"/>
    </location>
</feature>
<dbReference type="SMART" id="SM00326">
    <property type="entry name" value="SH3"/>
    <property type="match status" value="2"/>
</dbReference>
<dbReference type="GO" id="GO:0004672">
    <property type="term" value="F:protein kinase activity"/>
    <property type="evidence" value="ECO:0007669"/>
    <property type="project" value="InterPro"/>
</dbReference>
<evidence type="ECO:0000256" key="3">
    <source>
        <dbReference type="ARBA" id="ARBA00022741"/>
    </source>
</evidence>
<dbReference type="SUPFAM" id="SSF50044">
    <property type="entry name" value="SH3-domain"/>
    <property type="match status" value="2"/>
</dbReference>
<keyword evidence="4 10" id="KW-0418">Kinase</keyword>
<dbReference type="CDD" id="cd00174">
    <property type="entry name" value="SH3"/>
    <property type="match status" value="2"/>
</dbReference>
<dbReference type="PANTHER" id="PTHR48016:SF56">
    <property type="entry name" value="MAPKK KINASE"/>
    <property type="match status" value="1"/>
</dbReference>
<dbReference type="InterPro" id="IPR050538">
    <property type="entry name" value="MAP_kinase_kinase_kinase"/>
</dbReference>
<dbReference type="Pfam" id="PF00069">
    <property type="entry name" value="Pkinase"/>
    <property type="match status" value="1"/>
</dbReference>
<dbReference type="SUPFAM" id="SSF56112">
    <property type="entry name" value="Protein kinase-like (PK-like)"/>
    <property type="match status" value="1"/>
</dbReference>
<dbReference type="PROSITE" id="PS50011">
    <property type="entry name" value="PROTEIN_KINASE_DOM"/>
    <property type="match status" value="1"/>
</dbReference>
<evidence type="ECO:0000256" key="4">
    <source>
        <dbReference type="ARBA" id="ARBA00022777"/>
    </source>
</evidence>
<evidence type="ECO:0000256" key="2">
    <source>
        <dbReference type="ARBA" id="ARBA00022679"/>
    </source>
</evidence>
<evidence type="ECO:0000313" key="11">
    <source>
        <dbReference type="Proteomes" id="UP000243579"/>
    </source>
</evidence>
<dbReference type="Proteomes" id="UP000243579">
    <property type="component" value="Unassembled WGS sequence"/>
</dbReference>
<dbReference type="Gene3D" id="2.30.30.40">
    <property type="entry name" value="SH3 Domains"/>
    <property type="match status" value="2"/>
</dbReference>
<dbReference type="OrthoDB" id="266718at2759"/>
<organism evidence="10 11">
    <name type="scientific">Achlya hypogyna</name>
    <name type="common">Oomycete</name>
    <name type="synonym">Protoachlya hypogyna</name>
    <dbReference type="NCBI Taxonomy" id="1202772"/>
    <lineage>
        <taxon>Eukaryota</taxon>
        <taxon>Sar</taxon>
        <taxon>Stramenopiles</taxon>
        <taxon>Oomycota</taxon>
        <taxon>Saprolegniomycetes</taxon>
        <taxon>Saprolegniales</taxon>
        <taxon>Achlyaceae</taxon>
        <taxon>Achlya</taxon>
    </lineage>
</organism>
<keyword evidence="3 7" id="KW-0547">Nucleotide-binding</keyword>
<comment type="caution">
    <text evidence="10">The sequence shown here is derived from an EMBL/GenBank/DDBJ whole genome shotgun (WGS) entry which is preliminary data.</text>
</comment>
<dbReference type="Pfam" id="PF00018">
    <property type="entry name" value="SH3_1"/>
    <property type="match status" value="2"/>
</dbReference>
<dbReference type="PROSITE" id="PS00108">
    <property type="entry name" value="PROTEIN_KINASE_ST"/>
    <property type="match status" value="1"/>
</dbReference>
<dbReference type="InterPro" id="IPR036028">
    <property type="entry name" value="SH3-like_dom_sf"/>
</dbReference>
<name>A0A1V9YP03_ACHHY</name>
<dbReference type="PROSITE" id="PS00107">
    <property type="entry name" value="PROTEIN_KINASE_ATP"/>
    <property type="match status" value="1"/>
</dbReference>
<evidence type="ECO:0000256" key="5">
    <source>
        <dbReference type="ARBA" id="ARBA00022840"/>
    </source>
</evidence>
<dbReference type="InterPro" id="IPR011009">
    <property type="entry name" value="Kinase-like_dom_sf"/>
</dbReference>
<dbReference type="Gene3D" id="1.10.510.10">
    <property type="entry name" value="Transferase(Phosphotransferase) domain 1"/>
    <property type="match status" value="1"/>
</dbReference>
<dbReference type="AlphaFoldDB" id="A0A1V9YP03"/>
<evidence type="ECO:0000259" key="9">
    <source>
        <dbReference type="PROSITE" id="PS50011"/>
    </source>
</evidence>
<dbReference type="InterPro" id="IPR017441">
    <property type="entry name" value="Protein_kinase_ATP_BS"/>
</dbReference>
<keyword evidence="11" id="KW-1185">Reference proteome</keyword>
<dbReference type="InterPro" id="IPR000719">
    <property type="entry name" value="Prot_kinase_dom"/>
</dbReference>
<dbReference type="PANTHER" id="PTHR48016">
    <property type="entry name" value="MAP KINASE KINASE KINASE SSK2-RELATED-RELATED"/>
    <property type="match status" value="1"/>
</dbReference>
<accession>A0A1V9YP03</accession>
<evidence type="ECO:0000256" key="6">
    <source>
        <dbReference type="PROSITE-ProRule" id="PRU00192"/>
    </source>
</evidence>
<sequence length="626" mass="68902">MNSPATRRLRRHSWVWQRGKLVGHGRYGKVYAGILLTSATMVAVKQLRVLGLGDDDASSEEVALAKIEQEVTIGQSLCHPHVVRYLGAQRDGGIYNLFMEYLPMGSVRSLLQTFGPLDESIICVYISQLLRGLLYLHAAGIAHRDIKCANLLLSDSGCLKIADFGTAKATVFDAKAPSPDESNDELFATVGSVRNGIGSPFWMSPEIIRAELGADAWTKSDVWSVGCCVIEMATGEPPWNNFSNPLTAMFHIASETSTPALPSHLSPEAQAFVSACLVKDPAQRPTAAWLLQHPFFQPLPRSSSHFGWFPKDTPVPPSASEGDWYVYYDFRTDDYEYAYYVGGDGGYWVYRATGDWDWLPYASPIVIEIALWWLHAVRGFPEYLDAVVDADPFASVYTVTTPMPYASTLELSVEPPTPQPPSTYVRVLADYETTTEGELSLVEHDVLLVEAMEDNGWWLGAKADDPSQTGWFPCTYVEWIAVPAVVGVVRVLTPTDDSSAPLATAGDMVIVTDVADDQWVSGCTLDNDAPTGWLPVASVEWLPRVKCQWAYEATHEAELSLTPGDEIFIVGYDGSESVWWEGIVPTTRRRGWFPSSHVVGDDARADDIASDDADDVHVVDSDLFAL</sequence>
<evidence type="ECO:0000313" key="10">
    <source>
        <dbReference type="EMBL" id="OQR87434.1"/>
    </source>
</evidence>
<feature type="binding site" evidence="7">
    <location>
        <position position="45"/>
    </location>
    <ligand>
        <name>ATP</name>
        <dbReference type="ChEBI" id="CHEBI:30616"/>
    </ligand>
</feature>
<dbReference type="InterPro" id="IPR008271">
    <property type="entry name" value="Ser/Thr_kinase_AS"/>
</dbReference>
<keyword evidence="5 7" id="KW-0067">ATP-binding</keyword>
<evidence type="ECO:0000256" key="1">
    <source>
        <dbReference type="ARBA" id="ARBA00022443"/>
    </source>
</evidence>
<dbReference type="CDD" id="cd06606">
    <property type="entry name" value="STKc_MAPKKK"/>
    <property type="match status" value="1"/>
</dbReference>
<dbReference type="SMART" id="SM00220">
    <property type="entry name" value="S_TKc"/>
    <property type="match status" value="1"/>
</dbReference>
<dbReference type="STRING" id="1202772.A0A1V9YP03"/>
<keyword evidence="1 6" id="KW-0728">SH3 domain</keyword>
<feature type="domain" description="SH3" evidence="8">
    <location>
        <begin position="540"/>
        <end position="603"/>
    </location>
</feature>
<dbReference type="PROSITE" id="PS50002">
    <property type="entry name" value="SH3"/>
    <property type="match status" value="2"/>
</dbReference>
<evidence type="ECO:0000256" key="7">
    <source>
        <dbReference type="PROSITE-ProRule" id="PRU10141"/>
    </source>
</evidence>
<evidence type="ECO:0000259" key="8">
    <source>
        <dbReference type="PROSITE" id="PS50002"/>
    </source>
</evidence>
<dbReference type="InterPro" id="IPR001452">
    <property type="entry name" value="SH3_domain"/>
</dbReference>
<protein>
    <submittedName>
        <fullName evidence="10">Mitogen-activated protein kinase kinase kinase</fullName>
    </submittedName>
</protein>